<gene>
    <name evidence="1" type="ORF">C2G38_2089451</name>
</gene>
<dbReference type="EMBL" id="QKWP01000637">
    <property type="protein sequence ID" value="RIB17000.1"/>
    <property type="molecule type" value="Genomic_DNA"/>
</dbReference>
<reference evidence="1 2" key="1">
    <citation type="submission" date="2018-06" db="EMBL/GenBank/DDBJ databases">
        <title>Comparative genomics reveals the genomic features of Rhizophagus irregularis, R. cerebriforme, R. diaphanum and Gigaspora rosea, and their symbiotic lifestyle signature.</title>
        <authorList>
            <person name="Morin E."/>
            <person name="San Clemente H."/>
            <person name="Chen E.C.H."/>
            <person name="De La Providencia I."/>
            <person name="Hainaut M."/>
            <person name="Kuo A."/>
            <person name="Kohler A."/>
            <person name="Murat C."/>
            <person name="Tang N."/>
            <person name="Roy S."/>
            <person name="Loubradou J."/>
            <person name="Henrissat B."/>
            <person name="Grigoriev I.V."/>
            <person name="Corradi N."/>
            <person name="Roux C."/>
            <person name="Martin F.M."/>
        </authorList>
    </citation>
    <scope>NUCLEOTIDE SEQUENCE [LARGE SCALE GENOMIC DNA]</scope>
    <source>
        <strain evidence="1 2">DAOM 194757</strain>
    </source>
</reference>
<dbReference type="AlphaFoldDB" id="A0A397V3F5"/>
<keyword evidence="2" id="KW-1185">Reference proteome</keyword>
<dbReference type="Proteomes" id="UP000266673">
    <property type="component" value="Unassembled WGS sequence"/>
</dbReference>
<organism evidence="1 2">
    <name type="scientific">Gigaspora rosea</name>
    <dbReference type="NCBI Taxonomy" id="44941"/>
    <lineage>
        <taxon>Eukaryota</taxon>
        <taxon>Fungi</taxon>
        <taxon>Fungi incertae sedis</taxon>
        <taxon>Mucoromycota</taxon>
        <taxon>Glomeromycotina</taxon>
        <taxon>Glomeromycetes</taxon>
        <taxon>Diversisporales</taxon>
        <taxon>Gigasporaceae</taxon>
        <taxon>Gigaspora</taxon>
    </lineage>
</organism>
<accession>A0A397V3F5</accession>
<proteinExistence type="predicted"/>
<evidence type="ECO:0000313" key="2">
    <source>
        <dbReference type="Proteomes" id="UP000266673"/>
    </source>
</evidence>
<sequence>MIPYNTAKIRINVKHYALILDTRIQILTKVCLKFKNFYLMNEIVLTKKGSLRAFC</sequence>
<protein>
    <submittedName>
        <fullName evidence="1">Uncharacterized protein</fullName>
    </submittedName>
</protein>
<name>A0A397V3F5_9GLOM</name>
<evidence type="ECO:0000313" key="1">
    <source>
        <dbReference type="EMBL" id="RIB17000.1"/>
    </source>
</evidence>
<comment type="caution">
    <text evidence="1">The sequence shown here is derived from an EMBL/GenBank/DDBJ whole genome shotgun (WGS) entry which is preliminary data.</text>
</comment>